<evidence type="ECO:0000256" key="1">
    <source>
        <dbReference type="SAM" id="MobiDB-lite"/>
    </source>
</evidence>
<name>A0AAD7UU30_9FUNG</name>
<feature type="compositionally biased region" description="Acidic residues" evidence="1">
    <location>
        <begin position="122"/>
        <end position="136"/>
    </location>
</feature>
<evidence type="ECO:0000313" key="3">
    <source>
        <dbReference type="Proteomes" id="UP001234581"/>
    </source>
</evidence>
<feature type="compositionally biased region" description="Basic and acidic residues" evidence="1">
    <location>
        <begin position="153"/>
        <end position="162"/>
    </location>
</feature>
<keyword evidence="3" id="KW-1185">Reference proteome</keyword>
<accession>A0AAD7UU30</accession>
<evidence type="ECO:0000313" key="2">
    <source>
        <dbReference type="EMBL" id="KAJ8653260.1"/>
    </source>
</evidence>
<dbReference type="Pfam" id="PF11595">
    <property type="entry name" value="DUF3245"/>
    <property type="match status" value="1"/>
</dbReference>
<sequence>MSEEPKTKVSKTSLQANEVLKTQIEASIGVARSLVNSWLPAPKPGEKLEDDDSDTETMNRYSTGRPDRLGLGAKFLSHAEAMKHQTQSLSKQEMQLRNKIVNQNQRATNASTIGKRSRDQDNDNDDDDDDDDDDEDSRTKVVSARGKLTSRPSESKTKDTGSRDFLSMYSSGNGNAGKKKRKRKPRSKQAKQGKEVQDA</sequence>
<feature type="compositionally biased region" description="Basic residues" evidence="1">
    <location>
        <begin position="177"/>
        <end position="191"/>
    </location>
</feature>
<dbReference type="GeneID" id="83218510"/>
<dbReference type="AlphaFoldDB" id="A0AAD7UU30"/>
<feature type="region of interest" description="Disordered" evidence="1">
    <location>
        <begin position="82"/>
        <end position="199"/>
    </location>
</feature>
<organism evidence="2 3">
    <name type="scientific">Lichtheimia ornata</name>
    <dbReference type="NCBI Taxonomy" id="688661"/>
    <lineage>
        <taxon>Eukaryota</taxon>
        <taxon>Fungi</taxon>
        <taxon>Fungi incertae sedis</taxon>
        <taxon>Mucoromycota</taxon>
        <taxon>Mucoromycotina</taxon>
        <taxon>Mucoromycetes</taxon>
        <taxon>Mucorales</taxon>
        <taxon>Lichtheimiaceae</taxon>
        <taxon>Lichtheimia</taxon>
    </lineage>
</organism>
<dbReference type="InterPro" id="IPR021641">
    <property type="entry name" value="DUF3245"/>
</dbReference>
<dbReference type="RefSeq" id="XP_058338174.1">
    <property type="nucleotide sequence ID" value="XM_058491079.1"/>
</dbReference>
<dbReference type="Proteomes" id="UP001234581">
    <property type="component" value="Unassembled WGS sequence"/>
</dbReference>
<comment type="caution">
    <text evidence="2">The sequence shown here is derived from an EMBL/GenBank/DDBJ whole genome shotgun (WGS) entry which is preliminary data.</text>
</comment>
<dbReference type="EMBL" id="JARTCD010000082">
    <property type="protein sequence ID" value="KAJ8653260.1"/>
    <property type="molecule type" value="Genomic_DNA"/>
</dbReference>
<reference evidence="2 3" key="1">
    <citation type="submission" date="2023-03" db="EMBL/GenBank/DDBJ databases">
        <title>Genome sequence of Lichtheimia ornata CBS 291.66.</title>
        <authorList>
            <person name="Mohabir J.T."/>
            <person name="Shea T.P."/>
            <person name="Kurbessoian T."/>
            <person name="Berby B."/>
            <person name="Fontaine J."/>
            <person name="Livny J."/>
            <person name="Gnirke A."/>
            <person name="Stajich J.E."/>
            <person name="Cuomo C.A."/>
        </authorList>
    </citation>
    <scope>NUCLEOTIDE SEQUENCE [LARGE SCALE GENOMIC DNA]</scope>
    <source>
        <strain evidence="2">CBS 291.66</strain>
    </source>
</reference>
<gene>
    <name evidence="2" type="ORF">O0I10_011108</name>
</gene>
<protein>
    <submittedName>
        <fullName evidence="2">Uncharacterized protein</fullName>
    </submittedName>
</protein>
<feature type="compositionally biased region" description="Polar residues" evidence="1">
    <location>
        <begin position="84"/>
        <end position="114"/>
    </location>
</feature>
<feature type="region of interest" description="Disordered" evidence="1">
    <location>
        <begin position="37"/>
        <end position="69"/>
    </location>
</feature>
<proteinExistence type="predicted"/>